<feature type="compositionally biased region" description="Low complexity" evidence="3">
    <location>
        <begin position="203"/>
        <end position="219"/>
    </location>
</feature>
<dbReference type="OrthoDB" id="121586at2"/>
<dbReference type="GO" id="GO:0051082">
    <property type="term" value="F:unfolded protein binding"/>
    <property type="evidence" value="ECO:0007669"/>
    <property type="project" value="InterPro"/>
</dbReference>
<evidence type="ECO:0000256" key="1">
    <source>
        <dbReference type="ARBA" id="ARBA00009091"/>
    </source>
</evidence>
<organism evidence="5 6">
    <name type="scientific">Terriglobus albidus</name>
    <dbReference type="NCBI Taxonomy" id="1592106"/>
    <lineage>
        <taxon>Bacteria</taxon>
        <taxon>Pseudomonadati</taxon>
        <taxon>Acidobacteriota</taxon>
        <taxon>Terriglobia</taxon>
        <taxon>Terriglobales</taxon>
        <taxon>Acidobacteriaceae</taxon>
        <taxon>Terriglobus</taxon>
    </lineage>
</organism>
<dbReference type="PANTHER" id="PTHR35089:SF1">
    <property type="entry name" value="CHAPERONE PROTEIN SKP"/>
    <property type="match status" value="1"/>
</dbReference>
<gene>
    <name evidence="5" type="ORF">FTW19_00465</name>
</gene>
<dbReference type="SMART" id="SM00935">
    <property type="entry name" value="OmpH"/>
    <property type="match status" value="1"/>
</dbReference>
<feature type="region of interest" description="Disordered" evidence="3">
    <location>
        <begin position="192"/>
        <end position="219"/>
    </location>
</feature>
<evidence type="ECO:0000313" key="6">
    <source>
        <dbReference type="Proteomes" id="UP000321820"/>
    </source>
</evidence>
<evidence type="ECO:0000256" key="2">
    <source>
        <dbReference type="ARBA" id="ARBA00022729"/>
    </source>
</evidence>
<evidence type="ECO:0000256" key="4">
    <source>
        <dbReference type="SAM" id="SignalP"/>
    </source>
</evidence>
<dbReference type="Pfam" id="PF03938">
    <property type="entry name" value="OmpH"/>
    <property type="match status" value="1"/>
</dbReference>
<feature type="chain" id="PRO_5023010573" evidence="4">
    <location>
        <begin position="22"/>
        <end position="219"/>
    </location>
</feature>
<dbReference type="SUPFAM" id="SSF111384">
    <property type="entry name" value="OmpH-like"/>
    <property type="match status" value="1"/>
</dbReference>
<dbReference type="GO" id="GO:0050821">
    <property type="term" value="P:protein stabilization"/>
    <property type="evidence" value="ECO:0007669"/>
    <property type="project" value="TreeGrafter"/>
</dbReference>
<sequence>MNRNVLLISAIAAGIAAPALAQTAAPQPAAPAAAPQQQVKPEAVPAKIALIAFEQVVLATNEGQQAVATVQKKYEPTKAKIEAAGNEVDSLKKQLQSGTSLSDEEKASRARTIDTKEKQLNRDAEDAQAAYNQDLQEAISKIAGKVSQVAQQYVSKNGYTLLIDIGSQQSNVMWATPNTDISQAVVDAYNTQSGVAAPPPSAPSATKPTTPRPSTTPKK</sequence>
<dbReference type="AlphaFoldDB" id="A0A5B9E7M1"/>
<dbReference type="GO" id="GO:0005829">
    <property type="term" value="C:cytosol"/>
    <property type="evidence" value="ECO:0007669"/>
    <property type="project" value="TreeGrafter"/>
</dbReference>
<evidence type="ECO:0000256" key="3">
    <source>
        <dbReference type="SAM" id="MobiDB-lite"/>
    </source>
</evidence>
<name>A0A5B9E7M1_9BACT</name>
<feature type="signal peptide" evidence="4">
    <location>
        <begin position="1"/>
        <end position="21"/>
    </location>
</feature>
<keyword evidence="6" id="KW-1185">Reference proteome</keyword>
<reference evidence="5 6" key="1">
    <citation type="submission" date="2019-08" db="EMBL/GenBank/DDBJ databases">
        <title>Complete genome sequence of Terriglobus albidus strain ORNL.</title>
        <authorList>
            <person name="Podar M."/>
        </authorList>
    </citation>
    <scope>NUCLEOTIDE SEQUENCE [LARGE SCALE GENOMIC DNA]</scope>
    <source>
        <strain evidence="5 6">ORNL</strain>
    </source>
</reference>
<dbReference type="RefSeq" id="WP_147645748.1">
    <property type="nucleotide sequence ID" value="NZ_CP042806.1"/>
</dbReference>
<dbReference type="Proteomes" id="UP000321820">
    <property type="component" value="Chromosome"/>
</dbReference>
<accession>A0A5B9E7M1</accession>
<dbReference type="InterPro" id="IPR024930">
    <property type="entry name" value="Skp_dom_sf"/>
</dbReference>
<comment type="similarity">
    <text evidence="1">Belongs to the Skp family.</text>
</comment>
<dbReference type="InterPro" id="IPR005632">
    <property type="entry name" value="Chaperone_Skp"/>
</dbReference>
<protein>
    <submittedName>
        <fullName evidence="5">OmpH family outer membrane protein</fullName>
    </submittedName>
</protein>
<dbReference type="PANTHER" id="PTHR35089">
    <property type="entry name" value="CHAPERONE PROTEIN SKP"/>
    <property type="match status" value="1"/>
</dbReference>
<dbReference type="EMBL" id="CP042806">
    <property type="protein sequence ID" value="QEE26610.1"/>
    <property type="molecule type" value="Genomic_DNA"/>
</dbReference>
<proteinExistence type="inferred from homology"/>
<keyword evidence="2 4" id="KW-0732">Signal</keyword>
<dbReference type="KEGG" id="talb:FTW19_00465"/>
<evidence type="ECO:0000313" key="5">
    <source>
        <dbReference type="EMBL" id="QEE26610.1"/>
    </source>
</evidence>
<dbReference type="Gene3D" id="3.30.910.20">
    <property type="entry name" value="Skp domain"/>
    <property type="match status" value="1"/>
</dbReference>